<organism evidence="6 7">
    <name type="scientific">Brevibacillus choshinensis</name>
    <dbReference type="NCBI Taxonomy" id="54911"/>
    <lineage>
        <taxon>Bacteria</taxon>
        <taxon>Bacillati</taxon>
        <taxon>Bacillota</taxon>
        <taxon>Bacilli</taxon>
        <taxon>Bacillales</taxon>
        <taxon>Paenibacillaceae</taxon>
        <taxon>Brevibacillus</taxon>
    </lineage>
</organism>
<dbReference type="CDD" id="cd04875">
    <property type="entry name" value="ACT_F4HF-DF"/>
    <property type="match status" value="1"/>
</dbReference>
<dbReference type="InterPro" id="IPR002376">
    <property type="entry name" value="Formyl_transf_N"/>
</dbReference>
<comment type="catalytic activity">
    <reaction evidence="3">
        <text>(6R)-10-formyltetrahydrofolate + H2O = (6S)-5,6,7,8-tetrahydrofolate + formate + H(+)</text>
        <dbReference type="Rhea" id="RHEA:19833"/>
        <dbReference type="ChEBI" id="CHEBI:15377"/>
        <dbReference type="ChEBI" id="CHEBI:15378"/>
        <dbReference type="ChEBI" id="CHEBI:15740"/>
        <dbReference type="ChEBI" id="CHEBI:57453"/>
        <dbReference type="ChEBI" id="CHEBI:195366"/>
        <dbReference type="EC" id="3.5.1.10"/>
    </reaction>
</comment>
<keyword evidence="2 3" id="KW-0378">Hydrolase</keyword>
<evidence type="ECO:0000313" key="6">
    <source>
        <dbReference type="EMBL" id="QRG67058.1"/>
    </source>
</evidence>
<dbReference type="Pfam" id="PF01842">
    <property type="entry name" value="ACT"/>
    <property type="match status" value="1"/>
</dbReference>
<evidence type="ECO:0000313" key="7">
    <source>
        <dbReference type="Proteomes" id="UP000596248"/>
    </source>
</evidence>
<dbReference type="HAMAP" id="MF_01927">
    <property type="entry name" value="PurU"/>
    <property type="match status" value="1"/>
</dbReference>
<dbReference type="PIRSF" id="PIRSF036480">
    <property type="entry name" value="FormyFH4_hydr"/>
    <property type="match status" value="1"/>
</dbReference>
<dbReference type="NCBIfam" id="NF004684">
    <property type="entry name" value="PRK06027.1"/>
    <property type="match status" value="1"/>
</dbReference>
<evidence type="ECO:0000256" key="4">
    <source>
        <dbReference type="NCBIfam" id="TIGR00655"/>
    </source>
</evidence>
<feature type="domain" description="ACT" evidence="5">
    <location>
        <begin position="21"/>
        <end position="103"/>
    </location>
</feature>
<dbReference type="PANTHER" id="PTHR42706">
    <property type="entry name" value="FORMYLTETRAHYDROFOLATE DEFORMYLASE"/>
    <property type="match status" value="1"/>
</dbReference>
<comment type="function">
    <text evidence="3">Catalyzes the hydrolysis of 10-formyltetrahydrofolate (formyl-FH4) to formate and tetrahydrofolate (FH4).</text>
</comment>
<dbReference type="NCBIfam" id="TIGR00655">
    <property type="entry name" value="PurU"/>
    <property type="match status" value="1"/>
</dbReference>
<keyword evidence="1 3" id="KW-0554">One-carbon metabolism</keyword>
<dbReference type="PROSITE" id="PS51671">
    <property type="entry name" value="ACT"/>
    <property type="match status" value="1"/>
</dbReference>
<dbReference type="InterPro" id="IPR004810">
    <property type="entry name" value="PurU"/>
</dbReference>
<gene>
    <name evidence="3 6" type="primary">purU</name>
    <name evidence="6" type="ORF">JNE38_26925</name>
</gene>
<keyword evidence="7" id="KW-1185">Reference proteome</keyword>
<dbReference type="CDD" id="cd08648">
    <property type="entry name" value="FMT_core_Formyl-FH4-Hydrolase_C"/>
    <property type="match status" value="1"/>
</dbReference>
<dbReference type="SUPFAM" id="SSF53328">
    <property type="entry name" value="Formyltransferase"/>
    <property type="match status" value="1"/>
</dbReference>
<dbReference type="Pfam" id="PF00551">
    <property type="entry name" value="Formyl_trans_N"/>
    <property type="match status" value="1"/>
</dbReference>
<feature type="active site" evidence="3">
    <location>
        <position position="244"/>
    </location>
</feature>
<dbReference type="Proteomes" id="UP000596248">
    <property type="component" value="Chromosome"/>
</dbReference>
<accession>A0ABX7FMT6</accession>
<dbReference type="EC" id="3.5.1.10" evidence="3 4"/>
<dbReference type="InterPro" id="IPR041729">
    <property type="entry name" value="Formyl-FH4-Hydrolase_C"/>
</dbReference>
<evidence type="ECO:0000259" key="5">
    <source>
        <dbReference type="PROSITE" id="PS51671"/>
    </source>
</evidence>
<protein>
    <recommendedName>
        <fullName evidence="3 4">Formyltetrahydrofolate deformylase</fullName>
        <ecNumber evidence="3 4">3.5.1.10</ecNumber>
    </recommendedName>
    <alternativeName>
        <fullName evidence="3">Formyl-FH(4) hydrolase</fullName>
    </alternativeName>
</protein>
<name>A0ABX7FMT6_BRECH</name>
<evidence type="ECO:0000256" key="2">
    <source>
        <dbReference type="ARBA" id="ARBA00022801"/>
    </source>
</evidence>
<reference evidence="6 7" key="1">
    <citation type="submission" date="2021-01" db="EMBL/GenBank/DDBJ databases">
        <title>Identification of strong promoters based on the transcriptome of Brevibacillus choshinensis.</title>
        <authorList>
            <person name="Yao D."/>
            <person name="Zhang K."/>
            <person name="Wu J."/>
        </authorList>
    </citation>
    <scope>NUCLEOTIDE SEQUENCE [LARGE SCALE GENOMIC DNA]</scope>
    <source>
        <strain evidence="6 7">HPD31-SP3</strain>
    </source>
</reference>
<dbReference type="Gene3D" id="3.40.50.170">
    <property type="entry name" value="Formyl transferase, N-terminal domain"/>
    <property type="match status" value="1"/>
</dbReference>
<dbReference type="SUPFAM" id="SSF55021">
    <property type="entry name" value="ACT-like"/>
    <property type="match status" value="1"/>
</dbReference>
<dbReference type="GO" id="GO:0008864">
    <property type="term" value="F:formyltetrahydrofolate deformylase activity"/>
    <property type="evidence" value="ECO:0007669"/>
    <property type="project" value="UniProtKB-EC"/>
</dbReference>
<evidence type="ECO:0000256" key="1">
    <source>
        <dbReference type="ARBA" id="ARBA00022563"/>
    </source>
</evidence>
<keyword evidence="3" id="KW-0658">Purine biosynthesis</keyword>
<dbReference type="PANTHER" id="PTHR42706:SF1">
    <property type="entry name" value="FORMYLTETRAHYDROFOLATE DEFORMYLASE 2, MITOCHONDRIAL"/>
    <property type="match status" value="1"/>
</dbReference>
<comment type="pathway">
    <text evidence="3">Purine metabolism; IMP biosynthesis via de novo pathway; formate from 10-formyl-5,6,7,8-tetrahydrofolate: step 1/1.</text>
</comment>
<dbReference type="InterPro" id="IPR036477">
    <property type="entry name" value="Formyl_transf_N_sf"/>
</dbReference>
<evidence type="ECO:0000256" key="3">
    <source>
        <dbReference type="HAMAP-Rule" id="MF_01927"/>
    </source>
</evidence>
<dbReference type="InterPro" id="IPR002912">
    <property type="entry name" value="ACT_dom"/>
</dbReference>
<dbReference type="EMBL" id="CP069127">
    <property type="protein sequence ID" value="QRG67058.1"/>
    <property type="molecule type" value="Genomic_DNA"/>
</dbReference>
<proteinExistence type="inferred from homology"/>
<comment type="similarity">
    <text evidence="3">Belongs to the PurU family.</text>
</comment>
<dbReference type="PRINTS" id="PR01575">
    <property type="entry name" value="FFH4HYDRLASE"/>
</dbReference>
<dbReference type="Gene3D" id="3.30.70.260">
    <property type="match status" value="1"/>
</dbReference>
<sequence length="300" mass="34630">MYRLSEREWQAYTEKYKNRARMLISCPDRPGIVAAISHFLYQQGANIVQSDQYTTDPETGRFFMRIEFELTNLEERCEVIREAFRPIAASFDMEYSLVQASKRKKVAIFVSKEDHCLLELLWRWKSGELYADISVVISNHPDMKETVESFGIPYHCIPVTKENKPQAEEEQIAAVSEAGADVIVLARYMQILSPRFLEDYAMRIINIHHSFLPAFVGAKPYEQAYRRGVKLIGATAHYVTEELDAGPIIEQDVQRVTHQEDVETLKQLGRQVERTVLARAVGWHLEDRVLVYGNKTIVFP</sequence>
<dbReference type="InterPro" id="IPR045865">
    <property type="entry name" value="ACT-like_dom_sf"/>
</dbReference>
<dbReference type="RefSeq" id="WP_203354122.1">
    <property type="nucleotide sequence ID" value="NZ_CP069127.1"/>
</dbReference>
<dbReference type="InterPro" id="IPR044074">
    <property type="entry name" value="PurU_ACT"/>
</dbReference>